<dbReference type="Pfam" id="PF26563">
    <property type="entry name" value="Rv3660c_N"/>
    <property type="match status" value="1"/>
</dbReference>
<dbReference type="InterPro" id="IPR022521">
    <property type="entry name" value="Rv3660c"/>
</dbReference>
<dbReference type="InterPro" id="IPR050625">
    <property type="entry name" value="ParA/MinD_ATPase"/>
</dbReference>
<gene>
    <name evidence="3" type="ORF">Athai_02140</name>
</gene>
<organism evidence="3 4">
    <name type="scientific">Actinocatenispora thailandica</name>
    <dbReference type="NCBI Taxonomy" id="227318"/>
    <lineage>
        <taxon>Bacteria</taxon>
        <taxon>Bacillati</taxon>
        <taxon>Actinomycetota</taxon>
        <taxon>Actinomycetes</taxon>
        <taxon>Micromonosporales</taxon>
        <taxon>Micromonosporaceae</taxon>
        <taxon>Actinocatenispora</taxon>
    </lineage>
</organism>
<dbReference type="GO" id="GO:0005524">
    <property type="term" value="F:ATP binding"/>
    <property type="evidence" value="ECO:0007669"/>
    <property type="project" value="TreeGrafter"/>
</dbReference>
<dbReference type="GO" id="GO:0009898">
    <property type="term" value="C:cytoplasmic side of plasma membrane"/>
    <property type="evidence" value="ECO:0007669"/>
    <property type="project" value="TreeGrafter"/>
</dbReference>
<proteinExistence type="predicted"/>
<evidence type="ECO:0000313" key="3">
    <source>
        <dbReference type="EMBL" id="BCJ32711.1"/>
    </source>
</evidence>
<dbReference type="GO" id="GO:0016887">
    <property type="term" value="F:ATP hydrolysis activity"/>
    <property type="evidence" value="ECO:0007669"/>
    <property type="project" value="TreeGrafter"/>
</dbReference>
<evidence type="ECO:0000313" key="4">
    <source>
        <dbReference type="Proteomes" id="UP000611640"/>
    </source>
</evidence>
<keyword evidence="4" id="KW-1185">Reference proteome</keyword>
<dbReference type="KEGG" id="atl:Athai_02140"/>
<reference evidence="3 4" key="1">
    <citation type="submission" date="2020-08" db="EMBL/GenBank/DDBJ databases">
        <title>Whole genome shotgun sequence of Actinocatenispora thailandica NBRC 105041.</title>
        <authorList>
            <person name="Komaki H."/>
            <person name="Tamura T."/>
        </authorList>
    </citation>
    <scope>NUCLEOTIDE SEQUENCE [LARGE SCALE GENOMIC DNA]</scope>
    <source>
        <strain evidence="3 4">NBRC 105041</strain>
    </source>
</reference>
<protein>
    <submittedName>
        <fullName evidence="3">Septum formation initiator</fullName>
    </submittedName>
</protein>
<dbReference type="SUPFAM" id="SSF52540">
    <property type="entry name" value="P-loop containing nucleoside triphosphate hydrolases"/>
    <property type="match status" value="1"/>
</dbReference>
<dbReference type="NCBIfam" id="TIGR03815">
    <property type="entry name" value="CpaE_hom_Actino"/>
    <property type="match status" value="1"/>
</dbReference>
<name>A0A7R7DJI9_9ACTN</name>
<dbReference type="PANTHER" id="PTHR43384">
    <property type="entry name" value="SEPTUM SITE-DETERMINING PROTEIN MIND HOMOLOG, CHLOROPLASTIC-RELATED"/>
    <property type="match status" value="1"/>
</dbReference>
<dbReference type="PANTHER" id="PTHR43384:SF11">
    <property type="entry name" value="SEPTUM SITE DETERMINING PROTEIN"/>
    <property type="match status" value="1"/>
</dbReference>
<dbReference type="InterPro" id="IPR027417">
    <property type="entry name" value="P-loop_NTPase"/>
</dbReference>
<evidence type="ECO:0000259" key="2">
    <source>
        <dbReference type="Pfam" id="PF26563"/>
    </source>
</evidence>
<feature type="domain" description="Rv3660c-like CheY-like N-terminal" evidence="2">
    <location>
        <begin position="24"/>
        <end position="141"/>
    </location>
</feature>
<dbReference type="AlphaFoldDB" id="A0A7R7DJI9"/>
<feature type="region of interest" description="Disordered" evidence="1">
    <location>
        <begin position="1"/>
        <end position="21"/>
    </location>
</feature>
<dbReference type="Proteomes" id="UP000611640">
    <property type="component" value="Chromosome"/>
</dbReference>
<sequence>MAMDRSDPPDDDATSPAAPRPLVVTSDADLLDELLALAAAGCGDVDVAPDATAARQHWRTATLVVIGADAVTGCVRAGLPRRRGLVLVARLPDLPDGTRDPAAEDAASWRAASQLDADHVVVLPAAAAWLTERFGSAGARHRDAAPIVAVIGGRGGAGASVLAAGLALTAARNGLRTMLVDADPLGGGVDLLLGAESAAGLRWPDLSAARGRVDVAALRAGLPRQGELAMVSWDRGDAVEVPVEAMEATLDAGRRGGDLVVIDLPRTLGPAAMCGVRAAGEVLMPVTADIRACAAAVRVAAQVGPHCQALRLVVRGPAPGGLSAHDVGVALGLPVAGSLRPEPDLAAALERGDPPTGSGRGPLAELCARLLAELTADAGREVA</sequence>
<dbReference type="GO" id="GO:0051782">
    <property type="term" value="P:negative regulation of cell division"/>
    <property type="evidence" value="ECO:0007669"/>
    <property type="project" value="TreeGrafter"/>
</dbReference>
<dbReference type="Gene3D" id="3.40.50.300">
    <property type="entry name" value="P-loop containing nucleotide triphosphate hydrolases"/>
    <property type="match status" value="1"/>
</dbReference>
<dbReference type="InterPro" id="IPR059050">
    <property type="entry name" value="Rv3660c_N"/>
</dbReference>
<dbReference type="EMBL" id="AP023355">
    <property type="protein sequence ID" value="BCJ32711.1"/>
    <property type="molecule type" value="Genomic_DNA"/>
</dbReference>
<accession>A0A7R7DJI9</accession>
<evidence type="ECO:0000256" key="1">
    <source>
        <dbReference type="SAM" id="MobiDB-lite"/>
    </source>
</evidence>
<dbReference type="GO" id="GO:0005829">
    <property type="term" value="C:cytosol"/>
    <property type="evidence" value="ECO:0007669"/>
    <property type="project" value="TreeGrafter"/>
</dbReference>